<dbReference type="PANTHER" id="PTHR30250:SF26">
    <property type="entry name" value="PSMA PROTEIN"/>
    <property type="match status" value="1"/>
</dbReference>
<feature type="transmembrane region" description="Helical" evidence="6">
    <location>
        <begin position="188"/>
        <end position="207"/>
    </location>
</feature>
<organism evidence="7 8">
    <name type="scientific">Niabella drilacis (strain DSM 25811 / CCM 8410 / CCUG 62505 / LMG 26954 / E90)</name>
    <dbReference type="NCBI Taxonomy" id="1285928"/>
    <lineage>
        <taxon>Bacteria</taxon>
        <taxon>Pseudomonadati</taxon>
        <taxon>Bacteroidota</taxon>
        <taxon>Chitinophagia</taxon>
        <taxon>Chitinophagales</taxon>
        <taxon>Chitinophagaceae</taxon>
        <taxon>Niabella</taxon>
    </lineage>
</organism>
<dbReference type="Pfam" id="PF01943">
    <property type="entry name" value="Polysacc_synt"/>
    <property type="match status" value="1"/>
</dbReference>
<evidence type="ECO:0000313" key="7">
    <source>
        <dbReference type="EMBL" id="SDC44052.1"/>
    </source>
</evidence>
<keyword evidence="8" id="KW-1185">Reference proteome</keyword>
<evidence type="ECO:0000256" key="1">
    <source>
        <dbReference type="ARBA" id="ARBA00004651"/>
    </source>
</evidence>
<keyword evidence="3 6" id="KW-0812">Transmembrane</keyword>
<evidence type="ECO:0000313" key="8">
    <source>
        <dbReference type="Proteomes" id="UP000198757"/>
    </source>
</evidence>
<dbReference type="PANTHER" id="PTHR30250">
    <property type="entry name" value="PST FAMILY PREDICTED COLANIC ACID TRANSPORTER"/>
    <property type="match status" value="1"/>
</dbReference>
<accession>A0A1G6LL61</accession>
<feature type="transmembrane region" description="Helical" evidence="6">
    <location>
        <begin position="434"/>
        <end position="457"/>
    </location>
</feature>
<feature type="transmembrane region" description="Helical" evidence="6">
    <location>
        <begin position="159"/>
        <end position="182"/>
    </location>
</feature>
<feature type="transmembrane region" description="Helical" evidence="6">
    <location>
        <begin position="341"/>
        <end position="363"/>
    </location>
</feature>
<feature type="transmembrane region" description="Helical" evidence="6">
    <location>
        <begin position="469"/>
        <end position="489"/>
    </location>
</feature>
<feature type="transmembrane region" description="Helical" evidence="6">
    <location>
        <begin position="42"/>
        <end position="65"/>
    </location>
</feature>
<dbReference type="EMBL" id="FMZO01000002">
    <property type="protein sequence ID" value="SDC44052.1"/>
    <property type="molecule type" value="Genomic_DNA"/>
</dbReference>
<dbReference type="InterPro" id="IPR050833">
    <property type="entry name" value="Poly_Biosynth_Transport"/>
</dbReference>
<gene>
    <name evidence="7" type="ORF">SAMN04487894_102389</name>
</gene>
<evidence type="ECO:0000256" key="5">
    <source>
        <dbReference type="ARBA" id="ARBA00023136"/>
    </source>
</evidence>
<feature type="transmembrane region" description="Helical" evidence="6">
    <location>
        <begin position="375"/>
        <end position="395"/>
    </location>
</feature>
<name>A0A1G6LL61_NIADE</name>
<reference evidence="8" key="1">
    <citation type="submission" date="2016-10" db="EMBL/GenBank/DDBJ databases">
        <authorList>
            <person name="Varghese N."/>
            <person name="Submissions S."/>
        </authorList>
    </citation>
    <scope>NUCLEOTIDE SEQUENCE [LARGE SCALE GENOMIC DNA]</scope>
    <source>
        <strain evidence="8">DSM 25811 / CCM 8410 / LMG 26954 / E90</strain>
    </source>
</reference>
<feature type="transmembrane region" description="Helical" evidence="6">
    <location>
        <begin position="312"/>
        <end position="335"/>
    </location>
</feature>
<dbReference type="STRING" id="1285928.SAMN04487894_102389"/>
<evidence type="ECO:0000256" key="3">
    <source>
        <dbReference type="ARBA" id="ARBA00022692"/>
    </source>
</evidence>
<keyword evidence="2" id="KW-1003">Cell membrane</keyword>
<feature type="transmembrane region" description="Helical" evidence="6">
    <location>
        <begin position="12"/>
        <end position="30"/>
    </location>
</feature>
<dbReference type="GO" id="GO:0005886">
    <property type="term" value="C:plasma membrane"/>
    <property type="evidence" value="ECO:0007669"/>
    <property type="project" value="UniProtKB-SubCell"/>
</dbReference>
<feature type="transmembrane region" description="Helical" evidence="6">
    <location>
        <begin position="401"/>
        <end position="422"/>
    </location>
</feature>
<proteinExistence type="predicted"/>
<dbReference type="InterPro" id="IPR002797">
    <property type="entry name" value="Polysacc_synth"/>
</dbReference>
<evidence type="ECO:0000256" key="2">
    <source>
        <dbReference type="ARBA" id="ARBA00022475"/>
    </source>
</evidence>
<sequence length="514" mass="57996">MENSNKKIAKNTLLLYFRMFLTMGVSLYTSRVVLNVLGVNDYGIYSVIGGVVALFVFLNGAMSSATQRFLAVDIGREDWARLHKTFNAALIIHIGIALVILLIAETAGLWFINHKLVIPGDRIAEANFVYQFSVLSSIITITQVPFNAIIIARERMSAFALIGIVEVLLKLIIVYLLFISSFDKLKTYAVLLVVVAFLVSTIYKIYCVRNFKETKFKLFAERGAYKELLAYSGWNLFGNIAAVAKGQGVNILLNLFFGTVVNAAYGIMMQVQGAIGGFVQNFQTAINPQIYKSYGRGDRETMQYVMFKGAKLSFFLLLILVCPVVFNIHFVLTWWLKNPPAYTEVFVTLMLVNLTIESISYPLITGALATGKIKWYQVIVGMTLIFNLPVNYFMFKAYADPVYFLYVAILLSLITLVFRVLFLRRMLGLNIRTFFREVLWPVIAVSLLCFGVLHVAAACIGRAASFIQLLYESFFLIGIISVLIFFIGLSRSERASLRKFARKKIARNIKYESF</sequence>
<dbReference type="Proteomes" id="UP000198757">
    <property type="component" value="Unassembled WGS sequence"/>
</dbReference>
<keyword evidence="4 6" id="KW-1133">Transmembrane helix</keyword>
<protein>
    <submittedName>
        <fullName evidence="7">Na+-driven multidrug efflux pump</fullName>
    </submittedName>
</protein>
<evidence type="ECO:0000256" key="6">
    <source>
        <dbReference type="SAM" id="Phobius"/>
    </source>
</evidence>
<feature type="transmembrane region" description="Helical" evidence="6">
    <location>
        <begin position="86"/>
        <end position="112"/>
    </location>
</feature>
<keyword evidence="5 6" id="KW-0472">Membrane</keyword>
<dbReference type="AlphaFoldDB" id="A0A1G6LL61"/>
<comment type="subcellular location">
    <subcellularLocation>
        <location evidence="1">Cell membrane</location>
        <topology evidence="1">Multi-pass membrane protein</topology>
    </subcellularLocation>
</comment>
<evidence type="ECO:0000256" key="4">
    <source>
        <dbReference type="ARBA" id="ARBA00022989"/>
    </source>
</evidence>
<feature type="transmembrane region" description="Helical" evidence="6">
    <location>
        <begin position="132"/>
        <end position="152"/>
    </location>
</feature>